<organism evidence="2">
    <name type="scientific">Telmatobacter sp. DSM 110680</name>
    <dbReference type="NCBI Taxonomy" id="3036704"/>
    <lineage>
        <taxon>Bacteria</taxon>
        <taxon>Pseudomonadati</taxon>
        <taxon>Acidobacteriota</taxon>
        <taxon>Terriglobia</taxon>
        <taxon>Terriglobales</taxon>
        <taxon>Acidobacteriaceae</taxon>
        <taxon>Telmatobacter</taxon>
    </lineage>
</organism>
<dbReference type="PROSITE" id="PS51257">
    <property type="entry name" value="PROKAR_LIPOPROTEIN"/>
    <property type="match status" value="1"/>
</dbReference>
<feature type="signal peptide" evidence="1">
    <location>
        <begin position="1"/>
        <end position="26"/>
    </location>
</feature>
<protein>
    <submittedName>
        <fullName evidence="2">Uncharacterized protein</fullName>
    </submittedName>
</protein>
<evidence type="ECO:0000256" key="1">
    <source>
        <dbReference type="SAM" id="SignalP"/>
    </source>
</evidence>
<dbReference type="AlphaFoldDB" id="A0AAU7DEM0"/>
<gene>
    <name evidence="2" type="ORF">P8935_17020</name>
</gene>
<accession>A0AAU7DEM0</accession>
<dbReference type="EMBL" id="CP121196">
    <property type="protein sequence ID" value="XBH16264.1"/>
    <property type="molecule type" value="Genomic_DNA"/>
</dbReference>
<keyword evidence="1" id="KW-0732">Signal</keyword>
<reference evidence="2" key="1">
    <citation type="submission" date="2023-03" db="EMBL/GenBank/DDBJ databases">
        <title>Edaphobacter sp.</title>
        <authorList>
            <person name="Huber K.J."/>
            <person name="Papendorf J."/>
            <person name="Pilke C."/>
            <person name="Bunk B."/>
            <person name="Sproeer C."/>
            <person name="Pester M."/>
        </authorList>
    </citation>
    <scope>NUCLEOTIDE SEQUENCE</scope>
    <source>
        <strain evidence="2">DSM 110680</strain>
    </source>
</reference>
<dbReference type="RefSeq" id="WP_348261491.1">
    <property type="nucleotide sequence ID" value="NZ_CP121196.1"/>
</dbReference>
<name>A0AAU7DEM0_9BACT</name>
<feature type="chain" id="PRO_5043907685" evidence="1">
    <location>
        <begin position="27"/>
        <end position="127"/>
    </location>
</feature>
<evidence type="ECO:0000313" key="2">
    <source>
        <dbReference type="EMBL" id="XBH16264.1"/>
    </source>
</evidence>
<sequence length="127" mass="13870">MNRIVRTLPKLLTAALLLLGFSMLTACHSYHIEATVENHTGGTVTLLEVDYPSASFGKDTLAADEVFHHRIQTRGDGPISVQYTGPHGRTVQVQGPQIYEQQEGSIEIVLLPNGKAEFHPALSPQHS</sequence>
<proteinExistence type="predicted"/>